<sequence>MKLSIRRTLHSLCALSLLAAAGCATTSEPVSRNPEMIAKEAEEFQSSRRYEDAIAQWKKVKESYASPEMTTLAEMKIADAQFDSGTFIEAAASYEEFRKLHPNHEKSAYALYRQALSYYNQITGIDTDQTPTTNSVAFFESFLKLYPTSEYAAEVRNKLEVCRMKQVEYEIYIGRFYYRTDKYASAIKRLEEALKKYPRSPLHDETLYYLGKSYVLAGDRAKGREAFQRLFNDYRTSKYVDEARQFLDKNY</sequence>
<evidence type="ECO:0000256" key="4">
    <source>
        <dbReference type="PROSITE-ProRule" id="PRU00339"/>
    </source>
</evidence>
<dbReference type="InterPro" id="IPR039565">
    <property type="entry name" value="BamD-like"/>
</dbReference>
<dbReference type="SUPFAM" id="SSF48452">
    <property type="entry name" value="TPR-like"/>
    <property type="match status" value="1"/>
</dbReference>
<dbReference type="HAMAP" id="MF_00922">
    <property type="entry name" value="OM_assembly_BamD"/>
    <property type="match status" value="1"/>
</dbReference>
<keyword evidence="2" id="KW-0472">Membrane</keyword>
<dbReference type="HOGENOM" id="CLU_065982_2_1_7"/>
<dbReference type="AlphaFoldDB" id="A0A0B5BC19"/>
<dbReference type="KEGG" id="gpi:GPICK_13795"/>
<evidence type="ECO:0000313" key="8">
    <source>
        <dbReference type="Proteomes" id="UP000057609"/>
    </source>
</evidence>
<dbReference type="InterPro" id="IPR011990">
    <property type="entry name" value="TPR-like_helical_dom_sf"/>
</dbReference>
<keyword evidence="3" id="KW-0998">Cell outer membrane</keyword>
<dbReference type="InterPro" id="IPR017689">
    <property type="entry name" value="BamD"/>
</dbReference>
<evidence type="ECO:0000256" key="2">
    <source>
        <dbReference type="ARBA" id="ARBA00023136"/>
    </source>
</evidence>
<dbReference type="InterPro" id="IPR019734">
    <property type="entry name" value="TPR_rpt"/>
</dbReference>
<gene>
    <name evidence="7" type="ORF">GPICK_13795</name>
</gene>
<feature type="domain" description="Outer membrane lipoprotein BamD-like" evidence="6">
    <location>
        <begin position="39"/>
        <end position="224"/>
    </location>
</feature>
<dbReference type="NCBIfam" id="TIGR03302">
    <property type="entry name" value="OM_YfiO"/>
    <property type="match status" value="1"/>
</dbReference>
<evidence type="ECO:0000256" key="1">
    <source>
        <dbReference type="ARBA" id="ARBA00022729"/>
    </source>
</evidence>
<dbReference type="RefSeq" id="WP_039744131.1">
    <property type="nucleotide sequence ID" value="NZ_CP009788.1"/>
</dbReference>
<dbReference type="OrthoDB" id="9781894at2"/>
<proteinExistence type="inferred from homology"/>
<dbReference type="EMBL" id="CP009788">
    <property type="protein sequence ID" value="AJE04278.1"/>
    <property type="molecule type" value="Genomic_DNA"/>
</dbReference>
<organism evidence="7 8">
    <name type="scientific">Geobacter pickeringii</name>
    <dbReference type="NCBI Taxonomy" id="345632"/>
    <lineage>
        <taxon>Bacteria</taxon>
        <taxon>Pseudomonadati</taxon>
        <taxon>Thermodesulfobacteriota</taxon>
        <taxon>Desulfuromonadia</taxon>
        <taxon>Geobacterales</taxon>
        <taxon>Geobacteraceae</taxon>
        <taxon>Geobacter</taxon>
    </lineage>
</organism>
<feature type="repeat" description="TPR" evidence="4">
    <location>
        <begin position="167"/>
        <end position="200"/>
    </location>
</feature>
<keyword evidence="8" id="KW-1185">Reference proteome</keyword>
<evidence type="ECO:0000256" key="5">
    <source>
        <dbReference type="SAM" id="SignalP"/>
    </source>
</evidence>
<dbReference type="Gene3D" id="1.25.40.10">
    <property type="entry name" value="Tetratricopeptide repeat domain"/>
    <property type="match status" value="1"/>
</dbReference>
<dbReference type="Proteomes" id="UP000057609">
    <property type="component" value="Chromosome"/>
</dbReference>
<dbReference type="Pfam" id="PF13525">
    <property type="entry name" value="YfiO"/>
    <property type="match status" value="1"/>
</dbReference>
<keyword evidence="1 5" id="KW-0732">Signal</keyword>
<keyword evidence="4" id="KW-0802">TPR repeat</keyword>
<reference evidence="7 8" key="1">
    <citation type="journal article" date="2015" name="Genome Announc.">
        <title>Complete Genome of Geobacter pickeringii G13T, a Metal-Reducing Isolate from Sedimentary Kaolin Deposits.</title>
        <authorList>
            <person name="Badalamenti J.P."/>
            <person name="Bond D.R."/>
        </authorList>
    </citation>
    <scope>NUCLEOTIDE SEQUENCE [LARGE SCALE GENOMIC DNA]</scope>
    <source>
        <strain evidence="7 8">G13</strain>
    </source>
</reference>
<name>A0A0B5BC19_9BACT</name>
<dbReference type="STRING" id="345632.GPICK_13795"/>
<feature type="chain" id="PRO_5008984841" evidence="5">
    <location>
        <begin position="27"/>
        <end position="251"/>
    </location>
</feature>
<evidence type="ECO:0000313" key="7">
    <source>
        <dbReference type="EMBL" id="AJE04278.1"/>
    </source>
</evidence>
<evidence type="ECO:0000256" key="3">
    <source>
        <dbReference type="ARBA" id="ARBA00023237"/>
    </source>
</evidence>
<dbReference type="PROSITE" id="PS50005">
    <property type="entry name" value="TPR"/>
    <property type="match status" value="1"/>
</dbReference>
<accession>A0A0B5BC19</accession>
<dbReference type="PROSITE" id="PS51257">
    <property type="entry name" value="PROKAR_LIPOPROTEIN"/>
    <property type="match status" value="1"/>
</dbReference>
<protein>
    <submittedName>
        <fullName evidence="7">Membrane protein</fullName>
    </submittedName>
</protein>
<evidence type="ECO:0000259" key="6">
    <source>
        <dbReference type="Pfam" id="PF13525"/>
    </source>
</evidence>
<feature type="signal peptide" evidence="5">
    <location>
        <begin position="1"/>
        <end position="26"/>
    </location>
</feature>